<feature type="signal peptide" evidence="1">
    <location>
        <begin position="1"/>
        <end position="19"/>
    </location>
</feature>
<proteinExistence type="predicted"/>
<reference evidence="2" key="2">
    <citation type="journal article" date="2015" name="Data Brief">
        <title>Shoot transcriptome of the giant reed, Arundo donax.</title>
        <authorList>
            <person name="Barrero R.A."/>
            <person name="Guerrero F.D."/>
            <person name="Moolhuijzen P."/>
            <person name="Goolsby J.A."/>
            <person name="Tidwell J."/>
            <person name="Bellgard S.E."/>
            <person name="Bellgard M.I."/>
        </authorList>
    </citation>
    <scope>NUCLEOTIDE SEQUENCE</scope>
    <source>
        <tissue evidence="2">Shoot tissue taken approximately 20 cm above the soil surface</tissue>
    </source>
</reference>
<name>A0A0A9GQ13_ARUDO</name>
<feature type="chain" id="PRO_5002047871" evidence="1">
    <location>
        <begin position="20"/>
        <end position="72"/>
    </location>
</feature>
<evidence type="ECO:0000313" key="2">
    <source>
        <dbReference type="EMBL" id="JAE26562.1"/>
    </source>
</evidence>
<keyword evidence="1" id="KW-0732">Signal</keyword>
<protein>
    <submittedName>
        <fullName evidence="2">Uncharacterized protein</fullName>
    </submittedName>
</protein>
<dbReference type="AlphaFoldDB" id="A0A0A9GQ13"/>
<sequence>MQWILLRFHILIWEPRVPAILTNNEKLPVAFQDGARCRENQIMDVVVSCSHVLYDNLVRPDSLDAPQLRKTW</sequence>
<dbReference type="EMBL" id="GBRH01171334">
    <property type="protein sequence ID" value="JAE26562.1"/>
    <property type="molecule type" value="Transcribed_RNA"/>
</dbReference>
<reference evidence="2" key="1">
    <citation type="submission" date="2014-09" db="EMBL/GenBank/DDBJ databases">
        <authorList>
            <person name="Magalhaes I.L.F."/>
            <person name="Oliveira U."/>
            <person name="Santos F.R."/>
            <person name="Vidigal T.H.D.A."/>
            <person name="Brescovit A.D."/>
            <person name="Santos A.J."/>
        </authorList>
    </citation>
    <scope>NUCLEOTIDE SEQUENCE</scope>
    <source>
        <tissue evidence="2">Shoot tissue taken approximately 20 cm above the soil surface</tissue>
    </source>
</reference>
<organism evidence="2">
    <name type="scientific">Arundo donax</name>
    <name type="common">Giant reed</name>
    <name type="synonym">Donax arundinaceus</name>
    <dbReference type="NCBI Taxonomy" id="35708"/>
    <lineage>
        <taxon>Eukaryota</taxon>
        <taxon>Viridiplantae</taxon>
        <taxon>Streptophyta</taxon>
        <taxon>Embryophyta</taxon>
        <taxon>Tracheophyta</taxon>
        <taxon>Spermatophyta</taxon>
        <taxon>Magnoliopsida</taxon>
        <taxon>Liliopsida</taxon>
        <taxon>Poales</taxon>
        <taxon>Poaceae</taxon>
        <taxon>PACMAD clade</taxon>
        <taxon>Arundinoideae</taxon>
        <taxon>Arundineae</taxon>
        <taxon>Arundo</taxon>
    </lineage>
</organism>
<evidence type="ECO:0000256" key="1">
    <source>
        <dbReference type="SAM" id="SignalP"/>
    </source>
</evidence>
<accession>A0A0A9GQ13</accession>